<dbReference type="SUPFAM" id="SSF51182">
    <property type="entry name" value="RmlC-like cupins"/>
    <property type="match status" value="1"/>
</dbReference>
<dbReference type="RefSeq" id="WP_244352192.1">
    <property type="nucleotide sequence ID" value="NZ_JAFIRA010000045.1"/>
</dbReference>
<dbReference type="EMBL" id="JAFIRA010000045">
    <property type="protein sequence ID" value="MCJ2544042.1"/>
    <property type="molecule type" value="Genomic_DNA"/>
</dbReference>
<dbReference type="CDD" id="cd20311">
    <property type="entry name" value="cupin_Yhhw_C"/>
    <property type="match status" value="1"/>
</dbReference>
<dbReference type="Pfam" id="PF02678">
    <property type="entry name" value="Pirin"/>
    <property type="match status" value="1"/>
</dbReference>
<evidence type="ECO:0000313" key="6">
    <source>
        <dbReference type="Proteomes" id="UP000830835"/>
    </source>
</evidence>
<reference evidence="5" key="1">
    <citation type="submission" date="2021-02" db="EMBL/GenBank/DDBJ databases">
        <title>The CRISPR/cas machinery reduction and long-range gene transfer in the hot spring cyanobacterium Synechococcus.</title>
        <authorList>
            <person name="Dvorak P."/>
            <person name="Jahodarova E."/>
            <person name="Hasler P."/>
            <person name="Poulickova A."/>
        </authorList>
    </citation>
    <scope>NUCLEOTIDE SEQUENCE</scope>
    <source>
        <strain evidence="5">Rupite</strain>
    </source>
</reference>
<dbReference type="PANTHER" id="PTHR43212">
    <property type="entry name" value="QUERCETIN 2,3-DIOXYGENASE"/>
    <property type="match status" value="1"/>
</dbReference>
<dbReference type="InterPro" id="IPR041602">
    <property type="entry name" value="Quercetinase_C"/>
</dbReference>
<dbReference type="PIRSF" id="PIRSF006232">
    <property type="entry name" value="Pirin"/>
    <property type="match status" value="1"/>
</dbReference>
<protein>
    <submittedName>
        <fullName evidence="5">Pirin family protein</fullName>
    </submittedName>
</protein>
<name>A0ABT0CE23_THEVL</name>
<dbReference type="CDD" id="cd02910">
    <property type="entry name" value="cupin_Yhhw_N"/>
    <property type="match status" value="1"/>
</dbReference>
<comment type="similarity">
    <text evidence="1 2">Belongs to the pirin family.</text>
</comment>
<evidence type="ECO:0000313" key="5">
    <source>
        <dbReference type="EMBL" id="MCJ2544042.1"/>
    </source>
</evidence>
<dbReference type="InterPro" id="IPR011051">
    <property type="entry name" value="RmlC_Cupin_sf"/>
</dbReference>
<dbReference type="Proteomes" id="UP000830835">
    <property type="component" value="Unassembled WGS sequence"/>
</dbReference>
<dbReference type="PANTHER" id="PTHR43212:SF3">
    <property type="entry name" value="QUERCETIN 2,3-DIOXYGENASE"/>
    <property type="match status" value="1"/>
</dbReference>
<dbReference type="InterPro" id="IPR003829">
    <property type="entry name" value="Pirin_N_dom"/>
</dbReference>
<proteinExistence type="inferred from homology"/>
<feature type="domain" description="Quercetin 2,3-dioxygenase C-terminal cupin" evidence="4">
    <location>
        <begin position="146"/>
        <end position="231"/>
    </location>
</feature>
<evidence type="ECO:0000256" key="1">
    <source>
        <dbReference type="ARBA" id="ARBA00008416"/>
    </source>
</evidence>
<accession>A0ABT0CE23</accession>
<dbReference type="Pfam" id="PF17954">
    <property type="entry name" value="Pirin_C_2"/>
    <property type="match status" value="1"/>
</dbReference>
<evidence type="ECO:0000259" key="4">
    <source>
        <dbReference type="Pfam" id="PF17954"/>
    </source>
</evidence>
<sequence>MLALHKREERGHVKIGWLDTYHSFSFGEYYDPRYMGFRALRVINDDRISPSAGFPTHGHRDMEIVTYVLEGSLEHKDSLGTGSVIRPGEIQRMTAGTGIHHSEYNHSAEESVHLLQIWILPEQENLEPSYEQKTTGLVEHPNELRLIASRDGRQGSVTVHQDVNLYAALIEPGHTITQRLDSKRYGWLQMARGNATLNGLPLREGDGVAIAEEAELTLASEDGAEVLLFDLA</sequence>
<dbReference type="InterPro" id="IPR012093">
    <property type="entry name" value="Pirin"/>
</dbReference>
<feature type="domain" description="Pirin N-terminal" evidence="3">
    <location>
        <begin position="7"/>
        <end position="119"/>
    </location>
</feature>
<organism evidence="5 6">
    <name type="scientific">Thermostichus vulcanus str. 'Rupite'</name>
    <dbReference type="NCBI Taxonomy" id="2813851"/>
    <lineage>
        <taxon>Bacteria</taxon>
        <taxon>Bacillati</taxon>
        <taxon>Cyanobacteriota</taxon>
        <taxon>Cyanophyceae</taxon>
        <taxon>Thermostichales</taxon>
        <taxon>Thermostichaceae</taxon>
        <taxon>Thermostichus</taxon>
    </lineage>
</organism>
<dbReference type="InterPro" id="IPR014710">
    <property type="entry name" value="RmlC-like_jellyroll"/>
</dbReference>
<comment type="caution">
    <text evidence="5">The sequence shown here is derived from an EMBL/GenBank/DDBJ whole genome shotgun (WGS) entry which is preliminary data.</text>
</comment>
<evidence type="ECO:0000256" key="2">
    <source>
        <dbReference type="RuleBase" id="RU003457"/>
    </source>
</evidence>
<evidence type="ECO:0000259" key="3">
    <source>
        <dbReference type="Pfam" id="PF02678"/>
    </source>
</evidence>
<keyword evidence="6" id="KW-1185">Reference proteome</keyword>
<dbReference type="Gene3D" id="2.60.120.10">
    <property type="entry name" value="Jelly Rolls"/>
    <property type="match status" value="2"/>
</dbReference>
<gene>
    <name evidence="5" type="ORF">JX360_14205</name>
</gene>